<dbReference type="AlphaFoldDB" id="A0A8J6NWV6"/>
<evidence type="ECO:0000259" key="1">
    <source>
        <dbReference type="Pfam" id="PF00656"/>
    </source>
</evidence>
<evidence type="ECO:0000313" key="3">
    <source>
        <dbReference type="Proteomes" id="UP000603434"/>
    </source>
</evidence>
<protein>
    <submittedName>
        <fullName evidence="2">Caspase family protein</fullName>
    </submittedName>
</protein>
<dbReference type="SUPFAM" id="SSF52129">
    <property type="entry name" value="Caspase-like"/>
    <property type="match status" value="1"/>
</dbReference>
<sequence length="271" mass="30216">MKRSLHIGINDYPGTGSDLSGCVNDANDWKENLEARGFQTLALLDAEASKSNMIEALSKIVGDTGHDDIAVITYSGHGTWVPDEDGDEVDGRDEAFCPHDITRGQILTDDELYEILSKRARGARIIVISDSCHSGTVTRACNLMPGTASDYQAFQKIRFLAPEIYIKNDEVRLRRARRAEKVKANGKIRAAAVLLSGCKDEEYSYDALFNGRSNGAFTYTALQTLMNLPGNATYSDWHREIRKILPNVNYPQTPQLSGSWQQRTKWRVLAE</sequence>
<dbReference type="Gene3D" id="3.40.50.1460">
    <property type="match status" value="1"/>
</dbReference>
<dbReference type="InterPro" id="IPR011600">
    <property type="entry name" value="Pept_C14_caspase"/>
</dbReference>
<dbReference type="GO" id="GO:0005737">
    <property type="term" value="C:cytoplasm"/>
    <property type="evidence" value="ECO:0007669"/>
    <property type="project" value="TreeGrafter"/>
</dbReference>
<dbReference type="GO" id="GO:0004197">
    <property type="term" value="F:cysteine-type endopeptidase activity"/>
    <property type="evidence" value="ECO:0007669"/>
    <property type="project" value="InterPro"/>
</dbReference>
<gene>
    <name evidence="2" type="ORF">H8E23_09800</name>
</gene>
<reference evidence="2 3" key="1">
    <citation type="submission" date="2020-08" db="EMBL/GenBank/DDBJ databases">
        <title>Bridging the membrane lipid divide: bacteria of the FCB group superphylum have the potential to synthesize archaeal ether lipids.</title>
        <authorList>
            <person name="Villanueva L."/>
            <person name="Von Meijenfeldt F.A.B."/>
            <person name="Westbye A.B."/>
            <person name="Yadav S."/>
            <person name="Hopmans E.C."/>
            <person name="Dutilh B.E."/>
            <person name="Sinninghe Damste J.S."/>
        </authorList>
    </citation>
    <scope>NUCLEOTIDE SEQUENCE [LARGE SCALE GENOMIC DNA]</scope>
    <source>
        <strain evidence="2">NIOZ-UU30</strain>
    </source>
</reference>
<dbReference type="GO" id="GO:0006508">
    <property type="term" value="P:proteolysis"/>
    <property type="evidence" value="ECO:0007669"/>
    <property type="project" value="InterPro"/>
</dbReference>
<dbReference type="Pfam" id="PF00656">
    <property type="entry name" value="Peptidase_C14"/>
    <property type="match status" value="1"/>
</dbReference>
<dbReference type="InterPro" id="IPR029030">
    <property type="entry name" value="Caspase-like_dom_sf"/>
</dbReference>
<dbReference type="PANTHER" id="PTHR48104:SF30">
    <property type="entry name" value="METACASPASE-1"/>
    <property type="match status" value="1"/>
</dbReference>
<accession>A0A8J6NWV6</accession>
<name>A0A8J6NWV6_9BACT</name>
<dbReference type="EMBL" id="JACNJH010000145">
    <property type="protein sequence ID" value="MBC8361681.1"/>
    <property type="molecule type" value="Genomic_DNA"/>
</dbReference>
<evidence type="ECO:0000313" key="2">
    <source>
        <dbReference type="EMBL" id="MBC8361681.1"/>
    </source>
</evidence>
<dbReference type="PANTHER" id="PTHR48104">
    <property type="entry name" value="METACASPASE-4"/>
    <property type="match status" value="1"/>
</dbReference>
<dbReference type="InterPro" id="IPR050452">
    <property type="entry name" value="Metacaspase"/>
</dbReference>
<proteinExistence type="predicted"/>
<organism evidence="2 3">
    <name type="scientific">Candidatus Desulfatibia profunda</name>
    <dbReference type="NCBI Taxonomy" id="2841695"/>
    <lineage>
        <taxon>Bacteria</taxon>
        <taxon>Pseudomonadati</taxon>
        <taxon>Thermodesulfobacteriota</taxon>
        <taxon>Desulfobacteria</taxon>
        <taxon>Desulfobacterales</taxon>
        <taxon>Desulfobacterales incertae sedis</taxon>
        <taxon>Candidatus Desulfatibia</taxon>
    </lineage>
</organism>
<dbReference type="Proteomes" id="UP000603434">
    <property type="component" value="Unassembled WGS sequence"/>
</dbReference>
<feature type="domain" description="Peptidase C14 caspase" evidence="1">
    <location>
        <begin position="3"/>
        <end position="258"/>
    </location>
</feature>
<comment type="caution">
    <text evidence="2">The sequence shown here is derived from an EMBL/GenBank/DDBJ whole genome shotgun (WGS) entry which is preliminary data.</text>
</comment>